<sequence length="245" mass="27577">MSKRLLSALEYPNADNVNLSEEKTIRSIVVWLELNKINGAKTSTLNGLKDVGSKDWVVHFDAYKDQLGCPPLESQQEEIHWLLGKAIHLETSKNKNIYLQHAVENIRVSSAPKVIAENPLDKLDFRSKEFQDRINQLAKTLKIVPYPDPLVTLQAVRKIVCTRLAPDCVEHPDKYIAKGTPFPFQDADLGFDLNDPVLNKAAKILRMLYIQDLRNLQTKANELIVGVQSVTANPKTDTKLGQVGR</sequence>
<protein>
    <recommendedName>
        <fullName evidence="3">RNA transcription, translation and transport factor protein</fullName>
    </recommendedName>
</protein>
<keyword evidence="2" id="KW-1185">Reference proteome</keyword>
<dbReference type="OrthoDB" id="514167at2759"/>
<dbReference type="InterPro" id="IPR019265">
    <property type="entry name" value="RTRAF"/>
</dbReference>
<dbReference type="Pfam" id="PF10036">
    <property type="entry name" value="RLL"/>
    <property type="match status" value="1"/>
</dbReference>
<accession>A0A834I0Z2</accession>
<comment type="caution">
    <text evidence="1">The sequence shown here is derived from an EMBL/GenBank/DDBJ whole genome shotgun (WGS) entry which is preliminary data.</text>
</comment>
<evidence type="ECO:0000313" key="1">
    <source>
        <dbReference type="EMBL" id="KAF7271854.1"/>
    </source>
</evidence>
<name>A0A834I0Z2_RHYFE</name>
<organism evidence="1 2">
    <name type="scientific">Rhynchophorus ferrugineus</name>
    <name type="common">Red palm weevil</name>
    <name type="synonym">Curculio ferrugineus</name>
    <dbReference type="NCBI Taxonomy" id="354439"/>
    <lineage>
        <taxon>Eukaryota</taxon>
        <taxon>Metazoa</taxon>
        <taxon>Ecdysozoa</taxon>
        <taxon>Arthropoda</taxon>
        <taxon>Hexapoda</taxon>
        <taxon>Insecta</taxon>
        <taxon>Pterygota</taxon>
        <taxon>Neoptera</taxon>
        <taxon>Endopterygota</taxon>
        <taxon>Coleoptera</taxon>
        <taxon>Polyphaga</taxon>
        <taxon>Cucujiformia</taxon>
        <taxon>Curculionidae</taxon>
        <taxon>Dryophthorinae</taxon>
        <taxon>Rhynchophorus</taxon>
    </lineage>
</organism>
<reference evidence="1" key="1">
    <citation type="submission" date="2020-08" db="EMBL/GenBank/DDBJ databases">
        <title>Genome sequencing and assembly of the red palm weevil Rhynchophorus ferrugineus.</title>
        <authorList>
            <person name="Dias G.B."/>
            <person name="Bergman C.M."/>
            <person name="Manee M."/>
        </authorList>
    </citation>
    <scope>NUCLEOTIDE SEQUENCE</scope>
    <source>
        <strain evidence="1">AA-2017</strain>
        <tissue evidence="1">Whole larva</tissue>
    </source>
</reference>
<dbReference type="EMBL" id="JAACXV010013888">
    <property type="protein sequence ID" value="KAF7271854.1"/>
    <property type="molecule type" value="Genomic_DNA"/>
</dbReference>
<evidence type="ECO:0008006" key="3">
    <source>
        <dbReference type="Google" id="ProtNLM"/>
    </source>
</evidence>
<dbReference type="PANTHER" id="PTHR15924">
    <property type="entry name" value="CLE"/>
    <property type="match status" value="1"/>
</dbReference>
<dbReference type="AlphaFoldDB" id="A0A834I0Z2"/>
<gene>
    <name evidence="1" type="ORF">GWI33_015331</name>
</gene>
<dbReference type="Proteomes" id="UP000625711">
    <property type="component" value="Unassembled WGS sequence"/>
</dbReference>
<proteinExistence type="predicted"/>
<evidence type="ECO:0000313" key="2">
    <source>
        <dbReference type="Proteomes" id="UP000625711"/>
    </source>
</evidence>